<protein>
    <submittedName>
        <fullName evidence="2">Minor capsid protein</fullName>
    </submittedName>
</protein>
<dbReference type="Pfam" id="PF04233">
    <property type="entry name" value="Phage_Mu_F"/>
    <property type="match status" value="1"/>
</dbReference>
<feature type="domain" description="Phage head morphogenesis" evidence="1">
    <location>
        <begin position="60"/>
        <end position="189"/>
    </location>
</feature>
<dbReference type="RefSeq" id="WP_207353717.1">
    <property type="nucleotide sequence ID" value="NZ_CP071503.1"/>
</dbReference>
<keyword evidence="3" id="KW-1185">Reference proteome</keyword>
<evidence type="ECO:0000313" key="3">
    <source>
        <dbReference type="Proteomes" id="UP000662770"/>
    </source>
</evidence>
<sequence length="257" mass="28691">MIVNYYEPSLTFELPPEEAISYFTAKGLQPTWDWFDMIGEQHDAAFTVAKMMNIDLLSAIKSELEKALASGTTLDTFRATLIPLLQQKGWWGKKDIVGPDGTVITIQLGSASRLETIFRTNLQSAYSAGHWAGIQENAEDMPYLMYDAVDDSKTRPEHLGFDGKVYPIDAKFWQTHFPPNDYNCRCGVIQMDADDVKANGLTISDDPVLPMLKWQNPKTGEVVIHPQGTGPSFAHNSGVSYLENLKAALERKMSELP</sequence>
<evidence type="ECO:0000313" key="2">
    <source>
        <dbReference type="EMBL" id="QSX32474.1"/>
    </source>
</evidence>
<dbReference type="EMBL" id="CP071503">
    <property type="protein sequence ID" value="QSX32474.1"/>
    <property type="molecule type" value="Genomic_DNA"/>
</dbReference>
<dbReference type="InterPro" id="IPR006528">
    <property type="entry name" value="Phage_head_morphogenesis_dom"/>
</dbReference>
<gene>
    <name evidence="2" type="ORF">JYB87_11925</name>
</gene>
<dbReference type="NCBIfam" id="TIGR01641">
    <property type="entry name" value="phageSPP1_gp7"/>
    <property type="match status" value="1"/>
</dbReference>
<reference evidence="2 3" key="1">
    <citation type="submission" date="2021-03" db="EMBL/GenBank/DDBJ databases">
        <title>Novel species identification of genus Shewanella.</title>
        <authorList>
            <person name="Liu G."/>
            <person name="Zhang Q."/>
        </authorList>
    </citation>
    <scope>NUCLEOTIDE SEQUENCE [LARGE SCALE GENOMIC DNA]</scope>
    <source>
        <strain evidence="2 3">FJAT-51800</strain>
    </source>
</reference>
<name>A0ABX7QM03_9GAMM</name>
<organism evidence="2 3">
    <name type="scientific">Shewanella avicenniae</name>
    <dbReference type="NCBI Taxonomy" id="2814294"/>
    <lineage>
        <taxon>Bacteria</taxon>
        <taxon>Pseudomonadati</taxon>
        <taxon>Pseudomonadota</taxon>
        <taxon>Gammaproteobacteria</taxon>
        <taxon>Alteromonadales</taxon>
        <taxon>Shewanellaceae</taxon>
        <taxon>Shewanella</taxon>
    </lineage>
</organism>
<evidence type="ECO:0000259" key="1">
    <source>
        <dbReference type="Pfam" id="PF04233"/>
    </source>
</evidence>
<proteinExistence type="predicted"/>
<dbReference type="Proteomes" id="UP000662770">
    <property type="component" value="Chromosome"/>
</dbReference>
<accession>A0ABX7QM03</accession>